<dbReference type="OrthoDB" id="5429770at2759"/>
<organism evidence="3 4">
    <name type="scientific">Lophium mytilinum</name>
    <dbReference type="NCBI Taxonomy" id="390894"/>
    <lineage>
        <taxon>Eukaryota</taxon>
        <taxon>Fungi</taxon>
        <taxon>Dikarya</taxon>
        <taxon>Ascomycota</taxon>
        <taxon>Pezizomycotina</taxon>
        <taxon>Dothideomycetes</taxon>
        <taxon>Pleosporomycetidae</taxon>
        <taxon>Mytilinidiales</taxon>
        <taxon>Mytilinidiaceae</taxon>
        <taxon>Lophium</taxon>
    </lineage>
</organism>
<protein>
    <recommendedName>
        <fullName evidence="2">Zn(2)-C6 fungal-type domain-containing protein</fullName>
    </recommendedName>
</protein>
<keyword evidence="1" id="KW-0539">Nucleus</keyword>
<reference evidence="3" key="1">
    <citation type="journal article" date="2020" name="Stud. Mycol.">
        <title>101 Dothideomycetes genomes: a test case for predicting lifestyles and emergence of pathogens.</title>
        <authorList>
            <person name="Haridas S."/>
            <person name="Albert R."/>
            <person name="Binder M."/>
            <person name="Bloem J."/>
            <person name="Labutti K."/>
            <person name="Salamov A."/>
            <person name="Andreopoulos B."/>
            <person name="Baker S."/>
            <person name="Barry K."/>
            <person name="Bills G."/>
            <person name="Bluhm B."/>
            <person name="Cannon C."/>
            <person name="Castanera R."/>
            <person name="Culley D."/>
            <person name="Daum C."/>
            <person name="Ezra D."/>
            <person name="Gonzalez J."/>
            <person name="Henrissat B."/>
            <person name="Kuo A."/>
            <person name="Liang C."/>
            <person name="Lipzen A."/>
            <person name="Lutzoni F."/>
            <person name="Magnuson J."/>
            <person name="Mondo S."/>
            <person name="Nolan M."/>
            <person name="Ohm R."/>
            <person name="Pangilinan J."/>
            <person name="Park H.-J."/>
            <person name="Ramirez L."/>
            <person name="Alfaro M."/>
            <person name="Sun H."/>
            <person name="Tritt A."/>
            <person name="Yoshinaga Y."/>
            <person name="Zwiers L.-H."/>
            <person name="Turgeon B."/>
            <person name="Goodwin S."/>
            <person name="Spatafora J."/>
            <person name="Crous P."/>
            <person name="Grigoriev I."/>
        </authorList>
    </citation>
    <scope>NUCLEOTIDE SEQUENCE</scope>
    <source>
        <strain evidence="3">CBS 269.34</strain>
    </source>
</reference>
<dbReference type="GO" id="GO:0000981">
    <property type="term" value="F:DNA-binding transcription factor activity, RNA polymerase II-specific"/>
    <property type="evidence" value="ECO:0007669"/>
    <property type="project" value="InterPro"/>
</dbReference>
<dbReference type="CDD" id="cd00067">
    <property type="entry name" value="GAL4"/>
    <property type="match status" value="1"/>
</dbReference>
<gene>
    <name evidence="3" type="ORF">BU16DRAFT_616562</name>
</gene>
<dbReference type="AlphaFoldDB" id="A0A6A6R3P5"/>
<dbReference type="Gene3D" id="4.10.240.10">
    <property type="entry name" value="Zn(2)-C6 fungal-type DNA-binding domain"/>
    <property type="match status" value="1"/>
</dbReference>
<accession>A0A6A6R3P5</accession>
<dbReference type="GO" id="GO:0008270">
    <property type="term" value="F:zinc ion binding"/>
    <property type="evidence" value="ECO:0007669"/>
    <property type="project" value="InterPro"/>
</dbReference>
<dbReference type="PANTHER" id="PTHR38791">
    <property type="entry name" value="ZN(II)2CYS6 TRANSCRIPTION FACTOR (EUROFUNG)-RELATED-RELATED"/>
    <property type="match status" value="1"/>
</dbReference>
<dbReference type="InterPro" id="IPR001138">
    <property type="entry name" value="Zn2Cys6_DnaBD"/>
</dbReference>
<dbReference type="InterPro" id="IPR053175">
    <property type="entry name" value="DHMBA_Reg_Transcription_Factor"/>
</dbReference>
<evidence type="ECO:0000256" key="1">
    <source>
        <dbReference type="ARBA" id="ARBA00023242"/>
    </source>
</evidence>
<feature type="domain" description="Zn(2)-C6 fungal-type" evidence="2">
    <location>
        <begin position="10"/>
        <end position="38"/>
    </location>
</feature>
<dbReference type="EMBL" id="MU004186">
    <property type="protein sequence ID" value="KAF2498017.1"/>
    <property type="molecule type" value="Genomic_DNA"/>
</dbReference>
<dbReference type="InterPro" id="IPR036864">
    <property type="entry name" value="Zn2-C6_fun-type_DNA-bd_sf"/>
</dbReference>
<dbReference type="PROSITE" id="PS00463">
    <property type="entry name" value="ZN2_CY6_FUNGAL_1"/>
    <property type="match status" value="1"/>
</dbReference>
<keyword evidence="4" id="KW-1185">Reference proteome</keyword>
<dbReference type="Proteomes" id="UP000799750">
    <property type="component" value="Unassembled WGS sequence"/>
</dbReference>
<sequence length="516" mass="57206">MGYFGLPSKACSPCRGRRIKCDLSTPACSQCVRSHRTCFGYRNPVDLLFHDQSEDVACKAQRPKRASQRRKAAESTIIVPKCSSPTLPSPVFFPISAETQASCFFFSNYPSKSSKTYKTMYEYIPALYCTESSDSPLVCIVTALGLAGLSYHTDTSGLGTAATAWYDRALRKTNYNLRHGELAKLDRTLLVVLLLGLYETNTCRTPSYQSIESALTHVKGATALLDLRGDKQLETDFGRALFTQARTQIITGCYQTKTPVPDIVVRLSLSSRCHYDRIIDPMGDIILSISSFCNTKAEIPFHPPLYQSESVTRDTIARYAAITKSFEHWDQTLADGFLPTIVPVPNATPDVLSDHYHVYSDIWIAGFVNNYRANSILVHEALVSQLCFLQSHHAHDVNEILELEDQIVRSRSIILSEIEAVCASVPGLLQTKSAAAGVGLLWILYLSAQVAPAIVPVPEKTRRWIIGRLEKIGAEMGVRQASTLAALLREELHIWSVLKVDQASIGWTEESMVTCV</sequence>
<evidence type="ECO:0000313" key="4">
    <source>
        <dbReference type="Proteomes" id="UP000799750"/>
    </source>
</evidence>
<dbReference type="Pfam" id="PF00172">
    <property type="entry name" value="Zn_clus"/>
    <property type="match status" value="1"/>
</dbReference>
<evidence type="ECO:0000313" key="3">
    <source>
        <dbReference type="EMBL" id="KAF2498017.1"/>
    </source>
</evidence>
<dbReference type="PROSITE" id="PS50048">
    <property type="entry name" value="ZN2_CY6_FUNGAL_2"/>
    <property type="match status" value="1"/>
</dbReference>
<name>A0A6A6R3P5_9PEZI</name>
<proteinExistence type="predicted"/>
<dbReference type="SUPFAM" id="SSF57701">
    <property type="entry name" value="Zn2/Cys6 DNA-binding domain"/>
    <property type="match status" value="1"/>
</dbReference>
<evidence type="ECO:0000259" key="2">
    <source>
        <dbReference type="PROSITE" id="PS50048"/>
    </source>
</evidence>
<dbReference type="SMART" id="SM00066">
    <property type="entry name" value="GAL4"/>
    <property type="match status" value="1"/>
</dbReference>